<dbReference type="InterPro" id="IPR036870">
    <property type="entry name" value="Ribosomal_bS18_sf"/>
</dbReference>
<dbReference type="PRINTS" id="PR00974">
    <property type="entry name" value="RIBOSOMALS18"/>
</dbReference>
<dbReference type="SUPFAM" id="SSF46911">
    <property type="entry name" value="Ribosomal protein S18"/>
    <property type="match status" value="1"/>
</dbReference>
<keyword evidence="7" id="KW-1185">Reference proteome</keyword>
<evidence type="ECO:0000256" key="2">
    <source>
        <dbReference type="ARBA" id="ARBA00022884"/>
    </source>
</evidence>
<dbReference type="Gene3D" id="4.10.640.10">
    <property type="entry name" value="Ribosomal protein S18"/>
    <property type="match status" value="1"/>
</dbReference>
<reference evidence="6" key="1">
    <citation type="journal article" date="2012" name="Nature">
        <title>The tomato genome sequence provides insights into fleshy fruit evolution.</title>
        <authorList>
            <consortium name="Tomato Genome Consortium"/>
        </authorList>
    </citation>
    <scope>NUCLEOTIDE SEQUENCE [LARGE SCALE GENOMIC DNA]</scope>
    <source>
        <strain evidence="6">cv. Heinz 1706</strain>
    </source>
</reference>
<protein>
    <recommendedName>
        <fullName evidence="5">Small ribosomal subunit protein bS18c</fullName>
    </recommendedName>
</protein>
<dbReference type="InParanoid" id="A0A3Q7G338"/>
<dbReference type="EnsemblPlants" id="Solyc03g013605.1.1">
    <property type="protein sequence ID" value="Solyc03g013605.1.1"/>
    <property type="gene ID" value="Solyc03g013605.1"/>
</dbReference>
<dbReference type="AlphaFoldDB" id="A0A3Q7G338"/>
<dbReference type="GO" id="GO:0006412">
    <property type="term" value="P:translation"/>
    <property type="evidence" value="ECO:0007669"/>
    <property type="project" value="InterPro"/>
</dbReference>
<reference evidence="6" key="2">
    <citation type="submission" date="2019-01" db="UniProtKB">
        <authorList>
            <consortium name="EnsemblPlants"/>
        </authorList>
    </citation>
    <scope>IDENTIFICATION</scope>
    <source>
        <strain evidence="6">cv. Heinz 1706</strain>
    </source>
</reference>
<evidence type="ECO:0000256" key="4">
    <source>
        <dbReference type="ARBA" id="ARBA00023274"/>
    </source>
</evidence>
<evidence type="ECO:0000313" key="7">
    <source>
        <dbReference type="Proteomes" id="UP000004994"/>
    </source>
</evidence>
<dbReference type="GO" id="GO:0019843">
    <property type="term" value="F:rRNA binding"/>
    <property type="evidence" value="ECO:0007669"/>
    <property type="project" value="UniProtKB-KW"/>
</dbReference>
<name>A0A3Q7G338_SOLLC</name>
<dbReference type="Proteomes" id="UP000004994">
    <property type="component" value="Chromosome 3"/>
</dbReference>
<dbReference type="GO" id="GO:1990904">
    <property type="term" value="C:ribonucleoprotein complex"/>
    <property type="evidence" value="ECO:0007669"/>
    <property type="project" value="UniProtKB-KW"/>
</dbReference>
<dbReference type="GO" id="GO:0003735">
    <property type="term" value="F:structural constituent of ribosome"/>
    <property type="evidence" value="ECO:0007669"/>
    <property type="project" value="InterPro"/>
</dbReference>
<evidence type="ECO:0000256" key="5">
    <source>
        <dbReference type="ARBA" id="ARBA00035266"/>
    </source>
</evidence>
<dbReference type="Gramene" id="Solyc03g013605.1.1">
    <property type="protein sequence ID" value="Solyc03g013605.1.1"/>
    <property type="gene ID" value="Solyc03g013605.1"/>
</dbReference>
<proteinExistence type="predicted"/>
<organism evidence="6">
    <name type="scientific">Solanum lycopersicum</name>
    <name type="common">Tomato</name>
    <name type="synonym">Lycopersicon esculentum</name>
    <dbReference type="NCBI Taxonomy" id="4081"/>
    <lineage>
        <taxon>Eukaryota</taxon>
        <taxon>Viridiplantae</taxon>
        <taxon>Streptophyta</taxon>
        <taxon>Embryophyta</taxon>
        <taxon>Tracheophyta</taxon>
        <taxon>Spermatophyta</taxon>
        <taxon>Magnoliopsida</taxon>
        <taxon>eudicotyledons</taxon>
        <taxon>Gunneridae</taxon>
        <taxon>Pentapetalae</taxon>
        <taxon>asterids</taxon>
        <taxon>lamiids</taxon>
        <taxon>Solanales</taxon>
        <taxon>Solanaceae</taxon>
        <taxon>Solanoideae</taxon>
        <taxon>Solaneae</taxon>
        <taxon>Solanum</taxon>
        <taxon>Solanum subgen. Lycopersicon</taxon>
    </lineage>
</organism>
<sequence length="37" mass="4426">MDFSRFISEQGKIISTRVNILTLKQQRLITLNEKQFE</sequence>
<keyword evidence="3" id="KW-0689">Ribosomal protein</keyword>
<evidence type="ECO:0000256" key="1">
    <source>
        <dbReference type="ARBA" id="ARBA00022730"/>
    </source>
</evidence>
<dbReference type="InterPro" id="IPR001648">
    <property type="entry name" value="Ribosomal_bS18"/>
</dbReference>
<dbReference type="Pfam" id="PF01084">
    <property type="entry name" value="Ribosomal_S18"/>
    <property type="match status" value="1"/>
</dbReference>
<dbReference type="GO" id="GO:0005840">
    <property type="term" value="C:ribosome"/>
    <property type="evidence" value="ECO:0007669"/>
    <property type="project" value="UniProtKB-KW"/>
</dbReference>
<evidence type="ECO:0000313" key="6">
    <source>
        <dbReference type="EnsemblPlants" id="Solyc03g013605.1.1"/>
    </source>
</evidence>
<keyword evidence="1" id="KW-0699">rRNA-binding</keyword>
<keyword evidence="4" id="KW-0687">Ribonucleoprotein</keyword>
<evidence type="ECO:0000256" key="3">
    <source>
        <dbReference type="ARBA" id="ARBA00022980"/>
    </source>
</evidence>
<keyword evidence="2" id="KW-0694">RNA-binding</keyword>
<accession>A0A3Q7G338</accession>